<gene>
    <name evidence="2" type="ORF">SDRG_00873</name>
</gene>
<dbReference type="SUPFAM" id="SSF55729">
    <property type="entry name" value="Acyl-CoA N-acyltransferases (Nat)"/>
    <property type="match status" value="1"/>
</dbReference>
<name>T0S9S3_SAPDV</name>
<dbReference type="PROSITE" id="PS51186">
    <property type="entry name" value="GNAT"/>
    <property type="match status" value="1"/>
</dbReference>
<evidence type="ECO:0000259" key="1">
    <source>
        <dbReference type="PROSITE" id="PS51186"/>
    </source>
</evidence>
<evidence type="ECO:0000313" key="2">
    <source>
        <dbReference type="EMBL" id="EQC42028.1"/>
    </source>
</evidence>
<dbReference type="InterPro" id="IPR016181">
    <property type="entry name" value="Acyl_CoA_acyltransferase"/>
</dbReference>
<dbReference type="InterPro" id="IPR000182">
    <property type="entry name" value="GNAT_dom"/>
</dbReference>
<dbReference type="RefSeq" id="XP_008604597.1">
    <property type="nucleotide sequence ID" value="XM_008606375.1"/>
</dbReference>
<dbReference type="STRING" id="1156394.T0S9S3"/>
<keyword evidence="3" id="KW-1185">Reference proteome</keyword>
<dbReference type="OMA" id="FAVTRML"/>
<proteinExistence type="predicted"/>
<evidence type="ECO:0000313" key="3">
    <source>
        <dbReference type="Proteomes" id="UP000030762"/>
    </source>
</evidence>
<feature type="domain" description="N-acetyltransferase" evidence="1">
    <location>
        <begin position="31"/>
        <end position="190"/>
    </location>
</feature>
<dbReference type="PANTHER" id="PTHR43328">
    <property type="entry name" value="ACETYLTRANSFERASE-RELATED"/>
    <property type="match status" value="1"/>
</dbReference>
<dbReference type="Pfam" id="PF13302">
    <property type="entry name" value="Acetyltransf_3"/>
    <property type="match status" value="1"/>
</dbReference>
<organism evidence="2 3">
    <name type="scientific">Saprolegnia diclina (strain VS20)</name>
    <dbReference type="NCBI Taxonomy" id="1156394"/>
    <lineage>
        <taxon>Eukaryota</taxon>
        <taxon>Sar</taxon>
        <taxon>Stramenopiles</taxon>
        <taxon>Oomycota</taxon>
        <taxon>Saprolegniomycetes</taxon>
        <taxon>Saprolegniales</taxon>
        <taxon>Saprolegniaceae</taxon>
        <taxon>Saprolegnia</taxon>
    </lineage>
</organism>
<accession>T0S9S3</accession>
<dbReference type="AlphaFoldDB" id="T0S9S3"/>
<dbReference type="OrthoDB" id="630895at2759"/>
<reference evidence="2 3" key="1">
    <citation type="submission" date="2012-04" db="EMBL/GenBank/DDBJ databases">
        <title>The Genome Sequence of Saprolegnia declina VS20.</title>
        <authorList>
            <consortium name="The Broad Institute Genome Sequencing Platform"/>
            <person name="Russ C."/>
            <person name="Nusbaum C."/>
            <person name="Tyler B."/>
            <person name="van West P."/>
            <person name="Dieguez-Uribeondo J."/>
            <person name="de Bruijn I."/>
            <person name="Tripathy S."/>
            <person name="Jiang R."/>
            <person name="Young S.K."/>
            <person name="Zeng Q."/>
            <person name="Gargeya S."/>
            <person name="Fitzgerald M."/>
            <person name="Haas B."/>
            <person name="Abouelleil A."/>
            <person name="Alvarado L."/>
            <person name="Arachchi H.M."/>
            <person name="Berlin A."/>
            <person name="Chapman S.B."/>
            <person name="Goldberg J."/>
            <person name="Griggs A."/>
            <person name="Gujja S."/>
            <person name="Hansen M."/>
            <person name="Howarth C."/>
            <person name="Imamovic A."/>
            <person name="Larimer J."/>
            <person name="McCowen C."/>
            <person name="Montmayeur A."/>
            <person name="Murphy C."/>
            <person name="Neiman D."/>
            <person name="Pearson M."/>
            <person name="Priest M."/>
            <person name="Roberts A."/>
            <person name="Saif S."/>
            <person name="Shea T."/>
            <person name="Sisk P."/>
            <person name="Sykes S."/>
            <person name="Wortman J."/>
            <person name="Nusbaum C."/>
            <person name="Birren B."/>
        </authorList>
    </citation>
    <scope>NUCLEOTIDE SEQUENCE [LARGE SCALE GENOMIC DNA]</scope>
    <source>
        <strain evidence="2 3">VS20</strain>
    </source>
</reference>
<dbReference type="PANTHER" id="PTHR43328:SF1">
    <property type="entry name" value="N-ACETYLTRANSFERASE DOMAIN-CONTAINING PROTEIN"/>
    <property type="match status" value="1"/>
</dbReference>
<dbReference type="InParanoid" id="T0S9S3"/>
<dbReference type="VEuPathDB" id="FungiDB:SDRG_00873"/>
<dbReference type="GO" id="GO:0016747">
    <property type="term" value="F:acyltransferase activity, transferring groups other than amino-acyl groups"/>
    <property type="evidence" value="ECO:0007669"/>
    <property type="project" value="InterPro"/>
</dbReference>
<dbReference type="Gene3D" id="3.40.630.30">
    <property type="match status" value="1"/>
</dbReference>
<dbReference type="eggNOG" id="ENOG502RXXF">
    <property type="taxonomic scope" value="Eukaryota"/>
</dbReference>
<dbReference type="GeneID" id="19941600"/>
<protein>
    <recommendedName>
        <fullName evidence="1">N-acetyltransferase domain-containing protein</fullName>
    </recommendedName>
</protein>
<sequence>MNAKQLELLVTDDADYQYVLTNWSSDYMDDLVHHANDAEVAKFLANRFPHPYTSDNAMSFLAYASSTATERLFAIVRQHKVSGTREAIGGIGMDVKSDVQEHSGEVGYWLGKSFWGRGLMTHVVATFLDGFVEVYLRTHAPVPLSRLFAVVYAPNTGSVRVLEKNGFQIEGRLRRYAYKNGEYLDAFLLGRVYEL</sequence>
<dbReference type="Proteomes" id="UP000030762">
    <property type="component" value="Unassembled WGS sequence"/>
</dbReference>
<dbReference type="EMBL" id="JH767133">
    <property type="protein sequence ID" value="EQC42028.1"/>
    <property type="molecule type" value="Genomic_DNA"/>
</dbReference>